<accession>A0A7R8WCM4</accession>
<feature type="binding site" evidence="15">
    <location>
        <position position="174"/>
    </location>
    <ligand>
        <name>Mg(2+)</name>
        <dbReference type="ChEBI" id="CHEBI:18420"/>
        <label>1</label>
        <note>catalytic</note>
    </ligand>
</feature>
<reference evidence="16" key="1">
    <citation type="submission" date="2020-11" db="EMBL/GenBank/DDBJ databases">
        <authorList>
            <person name="Tran Van P."/>
        </authorList>
    </citation>
    <scope>NUCLEOTIDE SEQUENCE</scope>
</reference>
<organism evidence="16">
    <name type="scientific">Cyprideis torosa</name>
    <dbReference type="NCBI Taxonomy" id="163714"/>
    <lineage>
        <taxon>Eukaryota</taxon>
        <taxon>Metazoa</taxon>
        <taxon>Ecdysozoa</taxon>
        <taxon>Arthropoda</taxon>
        <taxon>Crustacea</taxon>
        <taxon>Oligostraca</taxon>
        <taxon>Ostracoda</taxon>
        <taxon>Podocopa</taxon>
        <taxon>Podocopida</taxon>
        <taxon>Cytherocopina</taxon>
        <taxon>Cytheroidea</taxon>
        <taxon>Cytherideidae</taxon>
        <taxon>Cyprideis</taxon>
    </lineage>
</organism>
<evidence type="ECO:0000256" key="9">
    <source>
        <dbReference type="ARBA" id="ARBA00022801"/>
    </source>
</evidence>
<evidence type="ECO:0000256" key="1">
    <source>
        <dbReference type="ARBA" id="ARBA00001033"/>
    </source>
</evidence>
<feature type="binding site" evidence="15">
    <location>
        <position position="173"/>
    </location>
    <ligand>
        <name>Mg(2+)</name>
        <dbReference type="ChEBI" id="CHEBI:18420"/>
        <label>1</label>
        <note>catalytic</note>
    </ligand>
</feature>
<dbReference type="InterPro" id="IPR000760">
    <property type="entry name" value="Inositol_monophosphatase-like"/>
</dbReference>
<dbReference type="GO" id="GO:0046854">
    <property type="term" value="P:phosphatidylinositol phosphate biosynthetic process"/>
    <property type="evidence" value="ECO:0007669"/>
    <property type="project" value="InterPro"/>
</dbReference>
<dbReference type="AlphaFoldDB" id="A0A7R8WCM4"/>
<dbReference type="EMBL" id="OB661910">
    <property type="protein sequence ID" value="CAD7229179.1"/>
    <property type="molecule type" value="Genomic_DNA"/>
</dbReference>
<keyword evidence="12" id="KW-0472">Membrane</keyword>
<dbReference type="PANTHER" id="PTHR43028">
    <property type="entry name" value="3'(2'),5'-BISPHOSPHATE NUCLEOTIDASE 1"/>
    <property type="match status" value="1"/>
</dbReference>
<dbReference type="Gene3D" id="3.30.540.10">
    <property type="entry name" value="Fructose-1,6-Bisphosphatase, subunit A, domain 1"/>
    <property type="match status" value="1"/>
</dbReference>
<evidence type="ECO:0000256" key="10">
    <source>
        <dbReference type="ARBA" id="ARBA00022842"/>
    </source>
</evidence>
<evidence type="ECO:0000256" key="12">
    <source>
        <dbReference type="ARBA" id="ARBA00023136"/>
    </source>
</evidence>
<keyword evidence="8 15" id="KW-0479">Metal-binding</keyword>
<feature type="binding site" evidence="15">
    <location>
        <position position="171"/>
    </location>
    <ligand>
        <name>Mg(2+)</name>
        <dbReference type="ChEBI" id="CHEBI:18420"/>
        <label>1</label>
        <note>catalytic</note>
    </ligand>
</feature>
<dbReference type="FunFam" id="3.30.540.10:FF:000012">
    <property type="entry name" value="Blast:Putative inositol monophosphatase 3"/>
    <property type="match status" value="1"/>
</dbReference>
<evidence type="ECO:0000256" key="6">
    <source>
        <dbReference type="ARBA" id="ARBA00013106"/>
    </source>
</evidence>
<keyword evidence="7" id="KW-0812">Transmembrane</keyword>
<dbReference type="SUPFAM" id="SSF56655">
    <property type="entry name" value="Carbohydrate phosphatase"/>
    <property type="match status" value="1"/>
</dbReference>
<keyword evidence="9" id="KW-0378">Hydrolase</keyword>
<dbReference type="PROSITE" id="PS00630">
    <property type="entry name" value="IMP_2"/>
    <property type="match status" value="1"/>
</dbReference>
<dbReference type="GO" id="GO:0052834">
    <property type="term" value="F:inositol monophosphate phosphatase activity"/>
    <property type="evidence" value="ECO:0007669"/>
    <property type="project" value="UniProtKB-EC"/>
</dbReference>
<dbReference type="GO" id="GO:0016020">
    <property type="term" value="C:membrane"/>
    <property type="evidence" value="ECO:0007669"/>
    <property type="project" value="UniProtKB-SubCell"/>
</dbReference>
<dbReference type="OrthoDB" id="74460at2759"/>
<evidence type="ECO:0000256" key="5">
    <source>
        <dbReference type="ARBA" id="ARBA00009759"/>
    </source>
</evidence>
<name>A0A7R8WCM4_9CRUS</name>
<keyword evidence="11" id="KW-1133">Transmembrane helix</keyword>
<dbReference type="GO" id="GO:0012505">
    <property type="term" value="C:endomembrane system"/>
    <property type="evidence" value="ECO:0007669"/>
    <property type="project" value="TreeGrafter"/>
</dbReference>
<feature type="binding site" evidence="15">
    <location>
        <position position="295"/>
    </location>
    <ligand>
        <name>Mg(2+)</name>
        <dbReference type="ChEBI" id="CHEBI:18420"/>
        <label>1</label>
        <note>catalytic</note>
    </ligand>
</feature>
<keyword evidence="10 15" id="KW-0460">Magnesium</keyword>
<dbReference type="PRINTS" id="PR00377">
    <property type="entry name" value="IMPHPHTASES"/>
</dbReference>
<evidence type="ECO:0000256" key="4">
    <source>
        <dbReference type="ARBA" id="ARBA00005152"/>
    </source>
</evidence>
<comment type="subcellular location">
    <subcellularLocation>
        <location evidence="3">Membrane</location>
        <topology evidence="3">Single-pass membrane protein</topology>
    </subcellularLocation>
</comment>
<evidence type="ECO:0000256" key="14">
    <source>
        <dbReference type="ARBA" id="ARBA00042949"/>
    </source>
</evidence>
<dbReference type="GO" id="GO:0005737">
    <property type="term" value="C:cytoplasm"/>
    <property type="evidence" value="ECO:0007669"/>
    <property type="project" value="UniProtKB-ARBA"/>
</dbReference>
<comment type="cofactor">
    <cofactor evidence="2 15">
        <name>Mg(2+)</name>
        <dbReference type="ChEBI" id="CHEBI:18420"/>
    </cofactor>
</comment>
<dbReference type="InterPro" id="IPR020550">
    <property type="entry name" value="Inositol_monophosphatase_CS"/>
</dbReference>
<evidence type="ECO:0000256" key="8">
    <source>
        <dbReference type="ARBA" id="ARBA00022723"/>
    </source>
</evidence>
<comment type="similarity">
    <text evidence="5">Belongs to the inositol monophosphatase superfamily.</text>
</comment>
<comment type="pathway">
    <text evidence="4">Polyol metabolism; myo-inositol biosynthesis; myo-inositol from D-glucose 6-phosphate: step 2/2.</text>
</comment>
<protein>
    <recommendedName>
        <fullName evidence="6">inositol-phosphate phosphatase</fullName>
        <ecNumber evidence="6">3.1.3.25</ecNumber>
    </recommendedName>
    <alternativeName>
        <fullName evidence="14">Inositol-1(or 4)-monophosphatase 3</fullName>
    </alternativeName>
    <alternativeName>
        <fullName evidence="13">Myo-inositol monophosphatase A3</fullName>
    </alternativeName>
</protein>
<proteinExistence type="inferred from homology"/>
<evidence type="ECO:0000313" key="16">
    <source>
        <dbReference type="EMBL" id="CAD7229179.1"/>
    </source>
</evidence>
<feature type="binding site" evidence="15">
    <location>
        <position position="118"/>
    </location>
    <ligand>
        <name>Mg(2+)</name>
        <dbReference type="ChEBI" id="CHEBI:18420"/>
        <label>1</label>
        <note>catalytic</note>
    </ligand>
</feature>
<evidence type="ECO:0000256" key="7">
    <source>
        <dbReference type="ARBA" id="ARBA00022692"/>
    </source>
</evidence>
<evidence type="ECO:0000256" key="11">
    <source>
        <dbReference type="ARBA" id="ARBA00022989"/>
    </source>
</evidence>
<dbReference type="Gene3D" id="3.40.190.80">
    <property type="match status" value="1"/>
</dbReference>
<evidence type="ECO:0000256" key="15">
    <source>
        <dbReference type="PIRSR" id="PIRSR600760-2"/>
    </source>
</evidence>
<comment type="catalytic activity">
    <reaction evidence="1">
        <text>a myo-inositol phosphate + H2O = myo-inositol + phosphate</text>
        <dbReference type="Rhea" id="RHEA:24056"/>
        <dbReference type="ChEBI" id="CHEBI:15377"/>
        <dbReference type="ChEBI" id="CHEBI:17268"/>
        <dbReference type="ChEBI" id="CHEBI:43474"/>
        <dbReference type="ChEBI" id="CHEBI:84139"/>
        <dbReference type="EC" id="3.1.3.25"/>
    </reaction>
</comment>
<dbReference type="PANTHER" id="PTHR43028:SF4">
    <property type="entry name" value="INOSITOL MONOPHOSPHATASE 3"/>
    <property type="match status" value="1"/>
</dbReference>
<evidence type="ECO:0000256" key="3">
    <source>
        <dbReference type="ARBA" id="ARBA00004167"/>
    </source>
</evidence>
<dbReference type="GO" id="GO:0008254">
    <property type="term" value="F:3'-nucleotidase activity"/>
    <property type="evidence" value="ECO:0007669"/>
    <property type="project" value="TreeGrafter"/>
</dbReference>
<gene>
    <name evidence="16" type="ORF">CTOB1V02_LOCUS7052</name>
</gene>
<dbReference type="Pfam" id="PF00459">
    <property type="entry name" value="Inositol_P"/>
    <property type="match status" value="1"/>
</dbReference>
<evidence type="ECO:0000256" key="2">
    <source>
        <dbReference type="ARBA" id="ARBA00001946"/>
    </source>
</evidence>
<sequence>MKSEAMKGSRIRIKPINVIGLFLILVALGYIFFWRPRSGPEESKRVDLNQLLLTAVQAAERGGLEVVAVRQSSSLVQSSKGKTKEGLNDPLTEGDMRSHRVMSSVLRERFPDVNFISEEHDEATASSLQTLSGKHLAMTRTSEVQVRKELLNLTPSAVFVSDPADLTIWIDPLDATYEYSMNLTEYVTTMVCVAYHDKPLLGVIHRPFHQETYWGWVGTGVSTSVKQARDKAAVDPDTPKVIVSMSHKGAVEQVVHEAAPEAKVIDGAGAGYKVFKVLDNTAQAYVHTTAIKKWDICAGNAILDAVGGVMTTLTGKMLDYSSQKDPKNLDGLLAAATPSRHEEYLKKLSPKLVNH</sequence>
<dbReference type="InterPro" id="IPR050725">
    <property type="entry name" value="CysQ/Inositol_MonoPase"/>
</dbReference>
<dbReference type="EC" id="3.1.3.25" evidence="6"/>
<dbReference type="GO" id="GO:0046872">
    <property type="term" value="F:metal ion binding"/>
    <property type="evidence" value="ECO:0007669"/>
    <property type="project" value="UniProtKB-KW"/>
</dbReference>
<evidence type="ECO:0000256" key="13">
    <source>
        <dbReference type="ARBA" id="ARBA00042119"/>
    </source>
</evidence>